<evidence type="ECO:0000313" key="1">
    <source>
        <dbReference type="EMBL" id="SPF35261.1"/>
    </source>
</evidence>
<protein>
    <submittedName>
        <fullName evidence="1">Uncharacterized protein</fullName>
    </submittedName>
</protein>
<accession>A0A2U3K6H4</accession>
<dbReference type="Proteomes" id="UP000238916">
    <property type="component" value="Unassembled WGS sequence"/>
</dbReference>
<sequence length="215" mass="25149">MKLSAKMQDALEFLGKPYTIEVIDWERCIYLDMKNGFDIEVSGINHPKKSCYCNYVCVWDVRDGKDGRARSVEYVRDIKNLLELKTVLGELCEKYGCRHLVKSKSVMLVKDKEILEPIQNEYDQLSKEMKGLLSWWINEYIRPIKTVNHQQSSYSLKHLAENVLDHYVSNGQLKMAMLYAGYKPVDAKELNWHFRIRKVDLQKSNSQRHSSPVSL</sequence>
<reference evidence="2" key="1">
    <citation type="submission" date="2018-02" db="EMBL/GenBank/DDBJ databases">
        <authorList>
            <person name="Hausmann B."/>
        </authorList>
    </citation>
    <scope>NUCLEOTIDE SEQUENCE [LARGE SCALE GENOMIC DNA]</scope>
    <source>
        <strain evidence="2">Peat soil MAG SbF1</strain>
    </source>
</reference>
<dbReference type="OrthoDB" id="1801331at2"/>
<name>A0A2U3K6H4_9FIRM</name>
<dbReference type="EMBL" id="OMOF01000054">
    <property type="protein sequence ID" value="SPF35261.1"/>
    <property type="molecule type" value="Genomic_DNA"/>
</dbReference>
<gene>
    <name evidence="1" type="ORF">SBF1_1470011</name>
</gene>
<dbReference type="AlphaFoldDB" id="A0A2U3K6H4"/>
<evidence type="ECO:0000313" key="2">
    <source>
        <dbReference type="Proteomes" id="UP000238916"/>
    </source>
</evidence>
<proteinExistence type="predicted"/>
<organism evidence="1 2">
    <name type="scientific">Candidatus Desulfosporosinus infrequens</name>
    <dbReference type="NCBI Taxonomy" id="2043169"/>
    <lineage>
        <taxon>Bacteria</taxon>
        <taxon>Bacillati</taxon>
        <taxon>Bacillota</taxon>
        <taxon>Clostridia</taxon>
        <taxon>Eubacteriales</taxon>
        <taxon>Desulfitobacteriaceae</taxon>
        <taxon>Desulfosporosinus</taxon>
    </lineage>
</organism>